<proteinExistence type="inferred from homology"/>
<keyword evidence="5 7" id="KW-1015">Disulfide bond</keyword>
<dbReference type="SUPFAM" id="SSF52833">
    <property type="entry name" value="Thioredoxin-like"/>
    <property type="match status" value="1"/>
</dbReference>
<dbReference type="AlphaFoldDB" id="A0A975HJZ6"/>
<evidence type="ECO:0000313" key="10">
    <source>
        <dbReference type="EMBL" id="QTH70508.1"/>
    </source>
</evidence>
<dbReference type="InterPro" id="IPR023205">
    <property type="entry name" value="DsbA/DsbL"/>
</dbReference>
<protein>
    <recommendedName>
        <fullName evidence="7">Thiol:disulfide interchange protein</fullName>
    </recommendedName>
</protein>
<evidence type="ECO:0000256" key="7">
    <source>
        <dbReference type="PIRNR" id="PIRNR001488"/>
    </source>
</evidence>
<evidence type="ECO:0000256" key="3">
    <source>
        <dbReference type="ARBA" id="ARBA00022729"/>
    </source>
</evidence>
<feature type="disulfide bond" description="Redox-active" evidence="8">
    <location>
        <begin position="38"/>
        <end position="41"/>
    </location>
</feature>
<dbReference type="EMBL" id="CP072133">
    <property type="protein sequence ID" value="QTH70508.1"/>
    <property type="molecule type" value="Genomic_DNA"/>
</dbReference>
<dbReference type="KEGG" id="pxi:J5O05_11035"/>
<evidence type="ECO:0000313" key="11">
    <source>
        <dbReference type="Proteomes" id="UP000664904"/>
    </source>
</evidence>
<reference evidence="10" key="1">
    <citation type="submission" date="2021-03" db="EMBL/GenBank/DDBJ databases">
        <title>Complete Genome of Pseudoalteromonas xiamenensis STKMTI.2, a new potential marine bacterium producing anti-Vibrio compounds.</title>
        <authorList>
            <person name="Handayani D.P."/>
            <person name="Isnansetyo A."/>
            <person name="Istiqomah I."/>
            <person name="Jumina J."/>
        </authorList>
    </citation>
    <scope>NUCLEOTIDE SEQUENCE</scope>
    <source>
        <strain evidence="10">STKMTI.2</strain>
    </source>
</reference>
<evidence type="ECO:0000259" key="9">
    <source>
        <dbReference type="PROSITE" id="PS51352"/>
    </source>
</evidence>
<keyword evidence="11" id="KW-1185">Reference proteome</keyword>
<dbReference type="PANTHER" id="PTHR35891">
    <property type="entry name" value="THIOL:DISULFIDE INTERCHANGE PROTEIN DSBA"/>
    <property type="match status" value="1"/>
</dbReference>
<dbReference type="InterPro" id="IPR001853">
    <property type="entry name" value="DSBA-like_thioredoxin_dom"/>
</dbReference>
<keyword evidence="3" id="KW-0732">Signal</keyword>
<dbReference type="Gene3D" id="3.40.30.10">
    <property type="entry name" value="Glutaredoxin"/>
    <property type="match status" value="1"/>
</dbReference>
<evidence type="ECO:0000256" key="2">
    <source>
        <dbReference type="ARBA" id="ARBA00005791"/>
    </source>
</evidence>
<dbReference type="PROSITE" id="PS00194">
    <property type="entry name" value="THIOREDOXIN_1"/>
    <property type="match status" value="1"/>
</dbReference>
<dbReference type="InterPro" id="IPR017937">
    <property type="entry name" value="Thioredoxin_CS"/>
</dbReference>
<evidence type="ECO:0000256" key="6">
    <source>
        <dbReference type="ARBA" id="ARBA00023284"/>
    </source>
</evidence>
<comment type="subcellular location">
    <subcellularLocation>
        <location evidence="1 7">Periplasm</location>
    </subcellularLocation>
</comment>
<dbReference type="CDD" id="cd03019">
    <property type="entry name" value="DsbA_DsbA"/>
    <property type="match status" value="1"/>
</dbReference>
<dbReference type="PROSITE" id="PS51352">
    <property type="entry name" value="THIOREDOXIN_2"/>
    <property type="match status" value="1"/>
</dbReference>
<name>A0A975HJZ6_9GAMM</name>
<sequence>MLPLFAQAAPFVEGDHYEVVSDRASRKPEVVEFFSFYCPHCNTFEKLIADIKPHLDKDVEFKKSHVNFVGVRDPKIQVMLAQALAAADALPEKDKIIAAIFNHFHGKHAKVNELADVKDIFVAQGVDGDTFDKVFNSFTVRTKAKKMESDQNYYSEKKALTGVPTFIVNGKYKLRLRESKTTEPEQIAALINYLAKMK</sequence>
<comment type="similarity">
    <text evidence="2">Belongs to the thioredoxin family. DsbA subfamily.</text>
</comment>
<evidence type="ECO:0000256" key="1">
    <source>
        <dbReference type="ARBA" id="ARBA00004418"/>
    </source>
</evidence>
<dbReference type="PANTHER" id="PTHR35891:SF2">
    <property type="entry name" value="THIOL:DISULFIDE INTERCHANGE PROTEIN DSBA"/>
    <property type="match status" value="1"/>
</dbReference>
<evidence type="ECO:0000256" key="4">
    <source>
        <dbReference type="ARBA" id="ARBA00022764"/>
    </source>
</evidence>
<feature type="domain" description="Thioredoxin" evidence="9">
    <location>
        <begin position="1"/>
        <end position="123"/>
    </location>
</feature>
<gene>
    <name evidence="10" type="ORF">J5O05_11035</name>
</gene>
<dbReference type="GO" id="GO:0042597">
    <property type="term" value="C:periplasmic space"/>
    <property type="evidence" value="ECO:0007669"/>
    <property type="project" value="UniProtKB-SubCell"/>
</dbReference>
<accession>A0A975HJZ6</accession>
<dbReference type="InterPro" id="IPR050824">
    <property type="entry name" value="Thiol_disulfide_DsbA"/>
</dbReference>
<dbReference type="GO" id="GO:0015036">
    <property type="term" value="F:disulfide oxidoreductase activity"/>
    <property type="evidence" value="ECO:0007669"/>
    <property type="project" value="UniProtKB-ARBA"/>
</dbReference>
<dbReference type="InterPro" id="IPR013766">
    <property type="entry name" value="Thioredoxin_domain"/>
</dbReference>
<dbReference type="InterPro" id="IPR036249">
    <property type="entry name" value="Thioredoxin-like_sf"/>
</dbReference>
<dbReference type="PIRSF" id="PIRSF001488">
    <property type="entry name" value="Tdi_protein"/>
    <property type="match status" value="1"/>
</dbReference>
<organism evidence="10 11">
    <name type="scientific">Pseudoalteromonas xiamenensis</name>
    <dbReference type="NCBI Taxonomy" id="882626"/>
    <lineage>
        <taxon>Bacteria</taxon>
        <taxon>Pseudomonadati</taxon>
        <taxon>Pseudomonadota</taxon>
        <taxon>Gammaproteobacteria</taxon>
        <taxon>Alteromonadales</taxon>
        <taxon>Pseudoalteromonadaceae</taxon>
        <taxon>Pseudoalteromonas</taxon>
    </lineage>
</organism>
<dbReference type="Proteomes" id="UP000664904">
    <property type="component" value="Chromosome"/>
</dbReference>
<dbReference type="Pfam" id="PF01323">
    <property type="entry name" value="DSBA"/>
    <property type="match status" value="1"/>
</dbReference>
<keyword evidence="4 7" id="KW-0574">Periplasm</keyword>
<keyword evidence="6" id="KW-0676">Redox-active center</keyword>
<evidence type="ECO:0000256" key="5">
    <source>
        <dbReference type="ARBA" id="ARBA00023157"/>
    </source>
</evidence>
<evidence type="ECO:0000256" key="8">
    <source>
        <dbReference type="PIRSR" id="PIRSR001488-1"/>
    </source>
</evidence>